<evidence type="ECO:0000256" key="2">
    <source>
        <dbReference type="ARBA" id="ARBA00005752"/>
    </source>
</evidence>
<feature type="binding site" evidence="10">
    <location>
        <position position="283"/>
    </location>
    <ligand>
        <name>ATP</name>
        <dbReference type="ChEBI" id="CHEBI:30616"/>
    </ligand>
</feature>
<dbReference type="InterPro" id="IPR001962">
    <property type="entry name" value="Asn_synthase"/>
</dbReference>
<reference evidence="13" key="2">
    <citation type="submission" date="2021-09" db="EMBL/GenBank/DDBJ databases">
        <authorList>
            <person name="Gilroy R."/>
        </authorList>
    </citation>
    <scope>NUCLEOTIDE SEQUENCE</scope>
    <source>
        <strain evidence="13">CHK173-2119</strain>
    </source>
</reference>
<keyword evidence="9" id="KW-0028">Amino-acid biosynthesis</keyword>
<comment type="catalytic activity">
    <reaction evidence="8">
        <text>L-aspartate + L-glutamine + ATP + H2O = L-asparagine + L-glutamate + AMP + diphosphate + H(+)</text>
        <dbReference type="Rhea" id="RHEA:12228"/>
        <dbReference type="ChEBI" id="CHEBI:15377"/>
        <dbReference type="ChEBI" id="CHEBI:15378"/>
        <dbReference type="ChEBI" id="CHEBI:29985"/>
        <dbReference type="ChEBI" id="CHEBI:29991"/>
        <dbReference type="ChEBI" id="CHEBI:30616"/>
        <dbReference type="ChEBI" id="CHEBI:33019"/>
        <dbReference type="ChEBI" id="CHEBI:58048"/>
        <dbReference type="ChEBI" id="CHEBI:58359"/>
        <dbReference type="ChEBI" id="CHEBI:456215"/>
        <dbReference type="EC" id="6.3.5.4"/>
    </reaction>
</comment>
<comment type="pathway">
    <text evidence="1">Amino-acid biosynthesis; L-asparagine biosynthesis; L-asparagine from L-aspartate (L-Gln route): step 1/1.</text>
</comment>
<dbReference type="Gene3D" id="3.40.50.620">
    <property type="entry name" value="HUPs"/>
    <property type="match status" value="1"/>
</dbReference>
<dbReference type="Pfam" id="PF13537">
    <property type="entry name" value="GATase_7"/>
    <property type="match status" value="1"/>
</dbReference>
<dbReference type="PANTHER" id="PTHR43284">
    <property type="entry name" value="ASPARAGINE SYNTHETASE (GLUTAMINE-HYDROLYZING)"/>
    <property type="match status" value="1"/>
</dbReference>
<dbReference type="NCBIfam" id="TIGR01536">
    <property type="entry name" value="asn_synth_AEB"/>
    <property type="match status" value="1"/>
</dbReference>
<feature type="binding site" evidence="10">
    <location>
        <position position="100"/>
    </location>
    <ligand>
        <name>L-glutamine</name>
        <dbReference type="ChEBI" id="CHEBI:58359"/>
    </ligand>
</feature>
<dbReference type="GO" id="GO:0005829">
    <property type="term" value="C:cytosol"/>
    <property type="evidence" value="ECO:0007669"/>
    <property type="project" value="TreeGrafter"/>
</dbReference>
<dbReference type="Gene3D" id="3.60.20.10">
    <property type="entry name" value="Glutamine Phosphoribosylpyrophosphate, subunit 1, domain 1"/>
    <property type="match status" value="1"/>
</dbReference>
<evidence type="ECO:0000256" key="5">
    <source>
        <dbReference type="ARBA" id="ARBA00022840"/>
    </source>
</evidence>
<dbReference type="InterPro" id="IPR033738">
    <property type="entry name" value="AsnB_N"/>
</dbReference>
<evidence type="ECO:0000259" key="12">
    <source>
        <dbReference type="PROSITE" id="PS51278"/>
    </source>
</evidence>
<organism evidence="13 14">
    <name type="scientific">Lapidilactobacillus dextrinicus</name>
    <dbReference type="NCBI Taxonomy" id="51664"/>
    <lineage>
        <taxon>Bacteria</taxon>
        <taxon>Bacillati</taxon>
        <taxon>Bacillota</taxon>
        <taxon>Bacilli</taxon>
        <taxon>Lactobacillales</taxon>
        <taxon>Lactobacillaceae</taxon>
        <taxon>Lapidilactobacillus</taxon>
    </lineage>
</organism>
<evidence type="ECO:0000256" key="10">
    <source>
        <dbReference type="PIRSR" id="PIRSR001589-2"/>
    </source>
</evidence>
<keyword evidence="6 9" id="KW-0061">Asparagine biosynthesis</keyword>
<dbReference type="CDD" id="cd00712">
    <property type="entry name" value="AsnB"/>
    <property type="match status" value="1"/>
</dbReference>
<keyword evidence="7 9" id="KW-0315">Glutamine amidotransferase</keyword>
<evidence type="ECO:0000256" key="3">
    <source>
        <dbReference type="ARBA" id="ARBA00012737"/>
    </source>
</evidence>
<dbReference type="InterPro" id="IPR006426">
    <property type="entry name" value="Asn_synth_AEB"/>
</dbReference>
<name>A0A921DV80_9LACO</name>
<reference evidence="13" key="1">
    <citation type="journal article" date="2021" name="PeerJ">
        <title>Extensive microbial diversity within the chicken gut microbiome revealed by metagenomics and culture.</title>
        <authorList>
            <person name="Gilroy R."/>
            <person name="Ravi A."/>
            <person name="Getino M."/>
            <person name="Pursley I."/>
            <person name="Horton D.L."/>
            <person name="Alikhan N.F."/>
            <person name="Baker D."/>
            <person name="Gharbi K."/>
            <person name="Hall N."/>
            <person name="Watson M."/>
            <person name="Adriaenssens E.M."/>
            <person name="Foster-Nyarko E."/>
            <person name="Jarju S."/>
            <person name="Secka A."/>
            <person name="Antonio M."/>
            <person name="Oren A."/>
            <person name="Chaudhuri R.R."/>
            <person name="La Ragione R."/>
            <person name="Hildebrand F."/>
            <person name="Pallen M.J."/>
        </authorList>
    </citation>
    <scope>NUCLEOTIDE SEQUENCE</scope>
    <source>
        <strain evidence="13">CHK173-2119</strain>
    </source>
</reference>
<evidence type="ECO:0000256" key="6">
    <source>
        <dbReference type="ARBA" id="ARBA00022888"/>
    </source>
</evidence>
<dbReference type="EMBL" id="DYXY01000165">
    <property type="protein sequence ID" value="HJE15675.1"/>
    <property type="molecule type" value="Genomic_DNA"/>
</dbReference>
<keyword evidence="13" id="KW-0436">Ligase</keyword>
<feature type="active site" description="For GATase activity" evidence="9">
    <location>
        <position position="2"/>
    </location>
</feature>
<feature type="site" description="Important for beta-aspartyl-AMP intermediate formation" evidence="11">
    <location>
        <position position="357"/>
    </location>
</feature>
<dbReference type="PANTHER" id="PTHR43284:SF1">
    <property type="entry name" value="ASPARAGINE SYNTHETASE"/>
    <property type="match status" value="1"/>
</dbReference>
<dbReference type="SUPFAM" id="SSF56235">
    <property type="entry name" value="N-terminal nucleophile aminohydrolases (Ntn hydrolases)"/>
    <property type="match status" value="1"/>
</dbReference>
<feature type="domain" description="Glutamine amidotransferase type-2" evidence="12">
    <location>
        <begin position="2"/>
        <end position="214"/>
    </location>
</feature>
<dbReference type="CDD" id="cd01991">
    <property type="entry name" value="Asn_synthase_B_C"/>
    <property type="match status" value="1"/>
</dbReference>
<dbReference type="SUPFAM" id="SSF52402">
    <property type="entry name" value="Adenine nucleotide alpha hydrolases-like"/>
    <property type="match status" value="1"/>
</dbReference>
<evidence type="ECO:0000313" key="14">
    <source>
        <dbReference type="Proteomes" id="UP000774947"/>
    </source>
</evidence>
<dbReference type="GO" id="GO:0004066">
    <property type="term" value="F:asparagine synthase (glutamine-hydrolyzing) activity"/>
    <property type="evidence" value="ECO:0007669"/>
    <property type="project" value="UniProtKB-EC"/>
</dbReference>
<dbReference type="InterPro" id="IPR051786">
    <property type="entry name" value="ASN_synthetase/amidase"/>
</dbReference>
<dbReference type="InterPro" id="IPR014729">
    <property type="entry name" value="Rossmann-like_a/b/a_fold"/>
</dbReference>
<dbReference type="AlphaFoldDB" id="A0A921DV80"/>
<keyword evidence="4 10" id="KW-0547">Nucleotide-binding</keyword>
<evidence type="ECO:0000256" key="8">
    <source>
        <dbReference type="ARBA" id="ARBA00048741"/>
    </source>
</evidence>
<proteinExistence type="inferred from homology"/>
<dbReference type="GO" id="GO:0006529">
    <property type="term" value="P:asparagine biosynthetic process"/>
    <property type="evidence" value="ECO:0007669"/>
    <property type="project" value="UniProtKB-KW"/>
</dbReference>
<evidence type="ECO:0000313" key="13">
    <source>
        <dbReference type="EMBL" id="HJE15675.1"/>
    </source>
</evidence>
<accession>A0A921DV80</accession>
<feature type="binding site" evidence="10">
    <location>
        <begin position="355"/>
        <end position="356"/>
    </location>
    <ligand>
        <name>ATP</name>
        <dbReference type="ChEBI" id="CHEBI:30616"/>
    </ligand>
</feature>
<comment type="similarity">
    <text evidence="2">Belongs to the asparagine synthetase family.</text>
</comment>
<dbReference type="InterPro" id="IPR017932">
    <property type="entry name" value="GATase_2_dom"/>
</dbReference>
<evidence type="ECO:0000256" key="7">
    <source>
        <dbReference type="ARBA" id="ARBA00022962"/>
    </source>
</evidence>
<evidence type="ECO:0000256" key="4">
    <source>
        <dbReference type="ARBA" id="ARBA00022741"/>
    </source>
</evidence>
<keyword evidence="5 10" id="KW-0067">ATP-binding</keyword>
<dbReference type="Pfam" id="PF00733">
    <property type="entry name" value="Asn_synthase"/>
    <property type="match status" value="1"/>
</dbReference>
<gene>
    <name evidence="13" type="primary">asnB</name>
    <name evidence="13" type="ORF">K8W17_06310</name>
</gene>
<evidence type="ECO:0000256" key="9">
    <source>
        <dbReference type="PIRSR" id="PIRSR001589-1"/>
    </source>
</evidence>
<comment type="caution">
    <text evidence="13">The sequence shown here is derived from an EMBL/GenBank/DDBJ whole genome shotgun (WGS) entry which is preliminary data.</text>
</comment>
<evidence type="ECO:0000256" key="1">
    <source>
        <dbReference type="ARBA" id="ARBA00005187"/>
    </source>
</evidence>
<dbReference type="EC" id="6.3.5.4" evidence="3"/>
<protein>
    <recommendedName>
        <fullName evidence="3">asparagine synthase (glutamine-hydrolyzing)</fullName>
        <ecNumber evidence="3">6.3.5.4</ecNumber>
    </recommendedName>
</protein>
<dbReference type="InterPro" id="IPR029055">
    <property type="entry name" value="Ntn_hydrolases_N"/>
</dbReference>
<dbReference type="GO" id="GO:0005524">
    <property type="term" value="F:ATP binding"/>
    <property type="evidence" value="ECO:0007669"/>
    <property type="project" value="UniProtKB-KW"/>
</dbReference>
<sequence>MCGIVGFAGGQLSLDEKFSVLDQQIETIKHRGPDDKGSYIDQDVALGFRRLSIIDLTNGKQPIYNADQSKLIVFNGEIYNYQEITRELKAMGYVFQTQTDTEVLLHGYEAWGKDVLKKVRGMFTFFIWDKQTQELFGARDFFGIKPLYYTFLDDGTFLFGSEIKSFLPYPEFKKELNPNVLKSYLMNQYNDLDETFFKGVYRFPAGHYFTWKDGQVNIEQYWDAEYQENNLTFEQTLEAIDQSVKESVELHHIADVPVGSFLSEGVDSSYVTSVLKPQHVFSVGFNEAYNETNRAKQLADKFGLTFHSTTVTGDMAFDKFPEMQYYMDEPDGNPSLIPLWFMSKLAKKYVTVVLSGEGADELFAGYVNYGMHTHNGVIKFMASTLEKLPRNARYRLAHSVKKAKPFHGQVQLYTSLAKPSDYYAGESMIYSFEHPTIFSSEEANHLLKPAFRNDGTVTGNYQKDFKKVENINEVKQMQYIDLHHFMLNDILQKADKISMAASLELRVPFLDRDVAALANSIPSKYLLNSKDTKYAFRKAAERHLPKSWANAPKLGFPVPIKQWLEKDEYYQRVRDLFSQDFVSQFFDQDKILQILDDTHAQKINARRQVWTIYTFLVWYQDYFINIDQFQSINKIK</sequence>
<evidence type="ECO:0000256" key="11">
    <source>
        <dbReference type="PIRSR" id="PIRSR001589-3"/>
    </source>
</evidence>
<dbReference type="PROSITE" id="PS51278">
    <property type="entry name" value="GATASE_TYPE_2"/>
    <property type="match status" value="1"/>
</dbReference>
<dbReference type="PIRSF" id="PIRSF001589">
    <property type="entry name" value="Asn_synthetase_glu-h"/>
    <property type="match status" value="1"/>
</dbReference>
<dbReference type="Proteomes" id="UP000774947">
    <property type="component" value="Unassembled WGS sequence"/>
</dbReference>